<proteinExistence type="predicted"/>
<feature type="compositionally biased region" description="Basic and acidic residues" evidence="1">
    <location>
        <begin position="114"/>
        <end position="123"/>
    </location>
</feature>
<reference evidence="2" key="1">
    <citation type="journal article" date="2016" name="Sci. Rep.">
        <title>Molecular characterization of firefly nuptial gifts: a multi-omics approach sheds light on postcopulatory sexual selection.</title>
        <authorList>
            <person name="Al-Wathiqui N."/>
            <person name="Fallon T.R."/>
            <person name="South A."/>
            <person name="Weng J.K."/>
            <person name="Lewis S.M."/>
        </authorList>
    </citation>
    <scope>NUCLEOTIDE SEQUENCE</scope>
</reference>
<protein>
    <submittedName>
        <fullName evidence="2">Uncharacterized protein</fullName>
    </submittedName>
</protein>
<dbReference type="Proteomes" id="UP000327044">
    <property type="component" value="Unassembled WGS sequence"/>
</dbReference>
<evidence type="ECO:0000313" key="3">
    <source>
        <dbReference type="EMBL" id="KAB0803573.1"/>
    </source>
</evidence>
<organism evidence="2">
    <name type="scientific">Photinus pyralis</name>
    <name type="common">Common eastern firefly</name>
    <name type="synonym">Lampyris pyralis</name>
    <dbReference type="NCBI Taxonomy" id="7054"/>
    <lineage>
        <taxon>Eukaryota</taxon>
        <taxon>Metazoa</taxon>
        <taxon>Ecdysozoa</taxon>
        <taxon>Arthropoda</taxon>
        <taxon>Hexapoda</taxon>
        <taxon>Insecta</taxon>
        <taxon>Pterygota</taxon>
        <taxon>Neoptera</taxon>
        <taxon>Endopterygota</taxon>
        <taxon>Coleoptera</taxon>
        <taxon>Polyphaga</taxon>
        <taxon>Elateriformia</taxon>
        <taxon>Elateroidea</taxon>
        <taxon>Lampyridae</taxon>
        <taxon>Lampyrinae</taxon>
        <taxon>Photinus</taxon>
    </lineage>
</organism>
<accession>A0A1Y1M2J8</accession>
<dbReference type="EMBL" id="GEZM01042013">
    <property type="protein sequence ID" value="JAV80072.1"/>
    <property type="molecule type" value="Transcribed_RNA"/>
</dbReference>
<evidence type="ECO:0000256" key="1">
    <source>
        <dbReference type="SAM" id="MobiDB-lite"/>
    </source>
</evidence>
<feature type="region of interest" description="Disordered" evidence="1">
    <location>
        <begin position="52"/>
        <end position="123"/>
    </location>
</feature>
<name>A0A1Y1M2J8_PHOPY</name>
<gene>
    <name evidence="3" type="ORF">PPYR_00543</name>
</gene>
<keyword evidence="4" id="KW-1185">Reference proteome</keyword>
<sequence>MDRQKSDIFALDKSVNSGMEILSVGGTRFGKLNRIRSTTSNVFPVGCMGTVESPRAETPRMPVNENNSFAKPSPRPETVIEEVTSPREATSKRNPVTGEGVNSSDMPKASSSRRKLEQPKFIY</sequence>
<reference evidence="3" key="3">
    <citation type="submission" date="2019-08" db="EMBL/GenBank/DDBJ databases">
        <authorList>
            <consortium name="Photinus pyralis genome working group"/>
            <person name="Fallon T.R."/>
            <person name="Sander Lower S.E."/>
            <person name="Weng J.-K."/>
        </authorList>
    </citation>
    <scope>NUCLEOTIDE SEQUENCE</scope>
    <source>
        <strain evidence="3">1611_PpyrPB1</strain>
        <tissue evidence="3">Whole body</tissue>
    </source>
</reference>
<evidence type="ECO:0000313" key="4">
    <source>
        <dbReference type="Proteomes" id="UP000327044"/>
    </source>
</evidence>
<dbReference type="AlphaFoldDB" id="A0A1Y1M2J8"/>
<reference evidence="3 4" key="2">
    <citation type="journal article" date="2018" name="Elife">
        <title>Firefly genomes illuminate parallel origins of bioluminescence in beetles.</title>
        <authorList>
            <person name="Fallon T.R."/>
            <person name="Lower S.E."/>
            <person name="Chang C.H."/>
            <person name="Bessho-Uehara M."/>
            <person name="Martin G.J."/>
            <person name="Bewick A.J."/>
            <person name="Behringer M."/>
            <person name="Debat H.J."/>
            <person name="Wong I."/>
            <person name="Day J.C."/>
            <person name="Suvorov A."/>
            <person name="Silva C.J."/>
            <person name="Stanger-Hall K.F."/>
            <person name="Hall D.W."/>
            <person name="Schmitz R.J."/>
            <person name="Nelson D.R."/>
            <person name="Lewis S.M."/>
            <person name="Shigenobu S."/>
            <person name="Bybee S.M."/>
            <person name="Larracuente A.M."/>
            <person name="Oba Y."/>
            <person name="Weng J.K."/>
        </authorList>
    </citation>
    <scope>NUCLEOTIDE SEQUENCE [LARGE SCALE GENOMIC DNA]</scope>
    <source>
        <strain evidence="3">1611_PpyrPB1</strain>
        <tissue evidence="3">Whole body</tissue>
    </source>
</reference>
<dbReference type="EMBL" id="VVIM01000001">
    <property type="protein sequence ID" value="KAB0803573.1"/>
    <property type="molecule type" value="Genomic_DNA"/>
</dbReference>
<dbReference type="OrthoDB" id="6677432at2759"/>
<dbReference type="InParanoid" id="A0A1Y1M2J8"/>
<evidence type="ECO:0000313" key="2">
    <source>
        <dbReference type="EMBL" id="JAV80072.1"/>
    </source>
</evidence>